<protein>
    <submittedName>
        <fullName evidence="3">Serine hydrolase FSH</fullName>
    </submittedName>
</protein>
<gene>
    <name evidence="3" type="ORF">FB45DRAFT_842893</name>
</gene>
<dbReference type="InterPro" id="IPR005645">
    <property type="entry name" value="FSH-like_dom"/>
</dbReference>
<dbReference type="AlphaFoldDB" id="A0AAD7B981"/>
<dbReference type="SUPFAM" id="SSF53474">
    <property type="entry name" value="alpha/beta-Hydrolases"/>
    <property type="match status" value="1"/>
</dbReference>
<dbReference type="Proteomes" id="UP001221142">
    <property type="component" value="Unassembled WGS sequence"/>
</dbReference>
<name>A0AAD7B981_9AGAR</name>
<keyword evidence="4" id="KW-1185">Reference proteome</keyword>
<evidence type="ECO:0000256" key="1">
    <source>
        <dbReference type="ARBA" id="ARBA00022801"/>
    </source>
</evidence>
<sequence length="262" mass="29242">MTRKRVLALHGHSQCAHSFRLKLSAIEDACQDTIKFVYVDAPHLLMPVDVAGAFTAAEASSPVTITINGHPARAWWRFLWEMSDADAAIKSFNCIRNVLETEGPFDGILGFSQGVALATMVLAHLENPHIEGSLFQGIDHPPFEFAVLISGFYAPWWSIPLGPHRLRTPSLHIFGINDIMVSPENMARLIGYFKSPRVEIHQGGHFIPRTLSWRRFLVDYLSSRGTHTGSARSQHAVAVRSPTPPLCWEEFCSIQRMLDDAS</sequence>
<dbReference type="InterPro" id="IPR029058">
    <property type="entry name" value="AB_hydrolase_fold"/>
</dbReference>
<proteinExistence type="predicted"/>
<dbReference type="GO" id="GO:0005634">
    <property type="term" value="C:nucleus"/>
    <property type="evidence" value="ECO:0007669"/>
    <property type="project" value="TreeGrafter"/>
</dbReference>
<dbReference type="PANTHER" id="PTHR48070">
    <property type="entry name" value="ESTERASE OVCA2"/>
    <property type="match status" value="1"/>
</dbReference>
<dbReference type="Gene3D" id="3.40.50.1820">
    <property type="entry name" value="alpha/beta hydrolase"/>
    <property type="match status" value="1"/>
</dbReference>
<keyword evidence="1 3" id="KW-0378">Hydrolase</keyword>
<dbReference type="EMBL" id="JARKIF010000028">
    <property type="protein sequence ID" value="KAJ7613565.1"/>
    <property type="molecule type" value="Genomic_DNA"/>
</dbReference>
<dbReference type="PANTHER" id="PTHR48070:SF6">
    <property type="entry name" value="ESTERASE OVCA2"/>
    <property type="match status" value="1"/>
</dbReference>
<dbReference type="Pfam" id="PF03959">
    <property type="entry name" value="FSH1"/>
    <property type="match status" value="1"/>
</dbReference>
<reference evidence="3" key="1">
    <citation type="submission" date="2023-03" db="EMBL/GenBank/DDBJ databases">
        <title>Massive genome expansion in bonnet fungi (Mycena s.s.) driven by repeated elements and novel gene families across ecological guilds.</title>
        <authorList>
            <consortium name="Lawrence Berkeley National Laboratory"/>
            <person name="Harder C.B."/>
            <person name="Miyauchi S."/>
            <person name="Viragh M."/>
            <person name="Kuo A."/>
            <person name="Thoen E."/>
            <person name="Andreopoulos B."/>
            <person name="Lu D."/>
            <person name="Skrede I."/>
            <person name="Drula E."/>
            <person name="Henrissat B."/>
            <person name="Morin E."/>
            <person name="Kohler A."/>
            <person name="Barry K."/>
            <person name="LaButti K."/>
            <person name="Morin E."/>
            <person name="Salamov A."/>
            <person name="Lipzen A."/>
            <person name="Mereny Z."/>
            <person name="Hegedus B."/>
            <person name="Baldrian P."/>
            <person name="Stursova M."/>
            <person name="Weitz H."/>
            <person name="Taylor A."/>
            <person name="Grigoriev I.V."/>
            <person name="Nagy L.G."/>
            <person name="Martin F."/>
            <person name="Kauserud H."/>
        </authorList>
    </citation>
    <scope>NUCLEOTIDE SEQUENCE</scope>
    <source>
        <strain evidence="3">9284</strain>
    </source>
</reference>
<comment type="caution">
    <text evidence="3">The sequence shown here is derived from an EMBL/GenBank/DDBJ whole genome shotgun (WGS) entry which is preliminary data.</text>
</comment>
<evidence type="ECO:0000313" key="4">
    <source>
        <dbReference type="Proteomes" id="UP001221142"/>
    </source>
</evidence>
<accession>A0AAD7B981</accession>
<dbReference type="GO" id="GO:0005737">
    <property type="term" value="C:cytoplasm"/>
    <property type="evidence" value="ECO:0007669"/>
    <property type="project" value="TreeGrafter"/>
</dbReference>
<evidence type="ECO:0000259" key="2">
    <source>
        <dbReference type="Pfam" id="PF03959"/>
    </source>
</evidence>
<evidence type="ECO:0000313" key="3">
    <source>
        <dbReference type="EMBL" id="KAJ7613565.1"/>
    </source>
</evidence>
<feature type="domain" description="Serine hydrolase" evidence="2">
    <location>
        <begin position="3"/>
        <end position="215"/>
    </location>
</feature>
<organism evidence="3 4">
    <name type="scientific">Roridomyces roridus</name>
    <dbReference type="NCBI Taxonomy" id="1738132"/>
    <lineage>
        <taxon>Eukaryota</taxon>
        <taxon>Fungi</taxon>
        <taxon>Dikarya</taxon>
        <taxon>Basidiomycota</taxon>
        <taxon>Agaricomycotina</taxon>
        <taxon>Agaricomycetes</taxon>
        <taxon>Agaricomycetidae</taxon>
        <taxon>Agaricales</taxon>
        <taxon>Marasmiineae</taxon>
        <taxon>Mycenaceae</taxon>
        <taxon>Roridomyces</taxon>
    </lineage>
</organism>
<dbReference type="GO" id="GO:0016787">
    <property type="term" value="F:hydrolase activity"/>
    <property type="evidence" value="ECO:0007669"/>
    <property type="project" value="UniProtKB-KW"/>
</dbReference>
<dbReference type="InterPro" id="IPR050593">
    <property type="entry name" value="LovG"/>
</dbReference>